<evidence type="ECO:0000256" key="3">
    <source>
        <dbReference type="ARBA" id="ARBA00023027"/>
    </source>
</evidence>
<dbReference type="Pfam" id="PF02826">
    <property type="entry name" value="2-Hacid_dh_C"/>
    <property type="match status" value="1"/>
</dbReference>
<evidence type="ECO:0000259" key="6">
    <source>
        <dbReference type="Pfam" id="PF02826"/>
    </source>
</evidence>
<dbReference type="FunFam" id="3.40.50.720:FF:000203">
    <property type="entry name" value="D-3-phosphoglycerate dehydrogenase (SerA)"/>
    <property type="match status" value="1"/>
</dbReference>
<evidence type="ECO:0000313" key="8">
    <source>
        <dbReference type="Proteomes" id="UP000248916"/>
    </source>
</evidence>
<reference evidence="7 8" key="1">
    <citation type="submission" date="2018-06" db="EMBL/GenBank/DDBJ databases">
        <title>Genomic Encyclopedia of Archaeal and Bacterial Type Strains, Phase II (KMG-II): from individual species to whole genera.</title>
        <authorList>
            <person name="Goeker M."/>
        </authorList>
    </citation>
    <scope>NUCLEOTIDE SEQUENCE [LARGE SCALE GENOMIC DNA]</scope>
    <source>
        <strain evidence="7 8">DSM 22009</strain>
    </source>
</reference>
<sequence length="319" mass="33340">MARIVLLDPAAPERLDRIRPYLPDGWTLHTATSRASEDQLEALSEAEFAITGDAPVDARMMAVPGLRAVHKWGVGYDNIDIDAARASGVRVLRTTGSNAVAVAETTLGLILALGRNLVRGHAGIAAGAWAKGELAPSSMTLSGRTVGIVGLGYIGAALARLLVGFGCDVLYTKRTPIPEAEAAALGVRYAPLDVLLSEADVVTLNCELNDSTRNLIDRAALDAMKPGALLVNVARGGVLVEADLAEAIRSGHLAGAAIDVFAEEPIRPDNPLIGLDRVILTPHIGAVSATSFSTSITRIMRNLNAIATGTPPQEIDVLV</sequence>
<evidence type="ECO:0000256" key="2">
    <source>
        <dbReference type="ARBA" id="ARBA00023002"/>
    </source>
</evidence>
<dbReference type="GO" id="GO:0051287">
    <property type="term" value="F:NAD binding"/>
    <property type="evidence" value="ECO:0007669"/>
    <property type="project" value="InterPro"/>
</dbReference>
<dbReference type="PROSITE" id="PS00671">
    <property type="entry name" value="D_2_HYDROXYACID_DH_3"/>
    <property type="match status" value="1"/>
</dbReference>
<name>A0A2W7N9Q6_9RHOB</name>
<keyword evidence="2 4" id="KW-0560">Oxidoreductase</keyword>
<dbReference type="InterPro" id="IPR036291">
    <property type="entry name" value="NAD(P)-bd_dom_sf"/>
</dbReference>
<evidence type="ECO:0000256" key="4">
    <source>
        <dbReference type="RuleBase" id="RU003719"/>
    </source>
</evidence>
<protein>
    <submittedName>
        <fullName evidence="7">Glyoxylate reductase/D-3-phosphoglycerate dehydrogenase/(S)-sulfolactate dehydrogenase</fullName>
    </submittedName>
</protein>
<dbReference type="SUPFAM" id="SSF52283">
    <property type="entry name" value="Formate/glycerate dehydrogenase catalytic domain-like"/>
    <property type="match status" value="1"/>
</dbReference>
<feature type="domain" description="D-isomer specific 2-hydroxyacid dehydrogenase NAD-binding" evidence="6">
    <location>
        <begin position="107"/>
        <end position="285"/>
    </location>
</feature>
<comment type="similarity">
    <text evidence="1 4">Belongs to the D-isomer specific 2-hydroxyacid dehydrogenase family.</text>
</comment>
<dbReference type="PANTHER" id="PTHR43761">
    <property type="entry name" value="D-ISOMER SPECIFIC 2-HYDROXYACID DEHYDROGENASE FAMILY PROTEIN (AFU_ORTHOLOGUE AFUA_1G13630)"/>
    <property type="match status" value="1"/>
</dbReference>
<dbReference type="InterPro" id="IPR029753">
    <property type="entry name" value="D-isomer_DH_CS"/>
</dbReference>
<dbReference type="Gene3D" id="3.40.50.720">
    <property type="entry name" value="NAD(P)-binding Rossmann-like Domain"/>
    <property type="match status" value="2"/>
</dbReference>
<dbReference type="PANTHER" id="PTHR43761:SF1">
    <property type="entry name" value="D-ISOMER SPECIFIC 2-HYDROXYACID DEHYDROGENASE CATALYTIC DOMAIN-CONTAINING PROTEIN-RELATED"/>
    <property type="match status" value="1"/>
</dbReference>
<accession>A0A2W7N9Q6</accession>
<dbReference type="GO" id="GO:0016616">
    <property type="term" value="F:oxidoreductase activity, acting on the CH-OH group of donors, NAD or NADP as acceptor"/>
    <property type="evidence" value="ECO:0007669"/>
    <property type="project" value="InterPro"/>
</dbReference>
<comment type="caution">
    <text evidence="7">The sequence shown here is derived from an EMBL/GenBank/DDBJ whole genome shotgun (WGS) entry which is preliminary data.</text>
</comment>
<dbReference type="RefSeq" id="WP_211322767.1">
    <property type="nucleotide sequence ID" value="NZ_QKZL01000012.1"/>
</dbReference>
<organism evidence="7 8">
    <name type="scientific">Palleronia aestuarii</name>
    <dbReference type="NCBI Taxonomy" id="568105"/>
    <lineage>
        <taxon>Bacteria</taxon>
        <taxon>Pseudomonadati</taxon>
        <taxon>Pseudomonadota</taxon>
        <taxon>Alphaproteobacteria</taxon>
        <taxon>Rhodobacterales</taxon>
        <taxon>Roseobacteraceae</taxon>
        <taxon>Palleronia</taxon>
    </lineage>
</organism>
<evidence type="ECO:0000256" key="1">
    <source>
        <dbReference type="ARBA" id="ARBA00005854"/>
    </source>
</evidence>
<feature type="domain" description="D-isomer specific 2-hydroxyacid dehydrogenase catalytic" evidence="5">
    <location>
        <begin position="5"/>
        <end position="312"/>
    </location>
</feature>
<keyword evidence="8" id="KW-1185">Reference proteome</keyword>
<dbReference type="InterPro" id="IPR050418">
    <property type="entry name" value="D-iso_2-hydroxyacid_DH_PdxB"/>
</dbReference>
<dbReference type="InterPro" id="IPR006139">
    <property type="entry name" value="D-isomer_2_OHA_DH_cat_dom"/>
</dbReference>
<proteinExistence type="inferred from homology"/>
<dbReference type="EMBL" id="QKZL01000012">
    <property type="protein sequence ID" value="PZX14877.1"/>
    <property type="molecule type" value="Genomic_DNA"/>
</dbReference>
<evidence type="ECO:0000259" key="5">
    <source>
        <dbReference type="Pfam" id="PF00389"/>
    </source>
</evidence>
<dbReference type="InterPro" id="IPR006140">
    <property type="entry name" value="D-isomer_DH_NAD-bd"/>
</dbReference>
<dbReference type="SUPFAM" id="SSF51735">
    <property type="entry name" value="NAD(P)-binding Rossmann-fold domains"/>
    <property type="match status" value="1"/>
</dbReference>
<dbReference type="Pfam" id="PF00389">
    <property type="entry name" value="2-Hacid_dh"/>
    <property type="match status" value="1"/>
</dbReference>
<dbReference type="CDD" id="cd12175">
    <property type="entry name" value="2-Hacid_dh_11"/>
    <property type="match status" value="1"/>
</dbReference>
<keyword evidence="3" id="KW-0520">NAD</keyword>
<dbReference type="Proteomes" id="UP000248916">
    <property type="component" value="Unassembled WGS sequence"/>
</dbReference>
<dbReference type="AlphaFoldDB" id="A0A2W7N9Q6"/>
<evidence type="ECO:0000313" key="7">
    <source>
        <dbReference type="EMBL" id="PZX14877.1"/>
    </source>
</evidence>
<gene>
    <name evidence="7" type="ORF">LX81_02728</name>
</gene>